<dbReference type="GO" id="GO:0003684">
    <property type="term" value="F:damaged DNA binding"/>
    <property type="evidence" value="ECO:0007669"/>
    <property type="project" value="TreeGrafter"/>
</dbReference>
<keyword evidence="3" id="KW-0539">Nucleus</keyword>
<evidence type="ECO:0000256" key="5">
    <source>
        <dbReference type="SAM" id="MobiDB-lite"/>
    </source>
</evidence>
<evidence type="ECO:0000256" key="4">
    <source>
        <dbReference type="SAM" id="Coils"/>
    </source>
</evidence>
<dbReference type="PANTHER" id="PTHR15107:SF0">
    <property type="entry name" value="DNA ENDONUCLEASE ACTIVATOR CTP1 C-TERMINAL DOMAIN-CONTAINING PROTEIN"/>
    <property type="match status" value="1"/>
</dbReference>
<feature type="compositionally biased region" description="Basic and acidic residues" evidence="5">
    <location>
        <begin position="569"/>
        <end position="578"/>
    </location>
</feature>
<evidence type="ECO:0000256" key="2">
    <source>
        <dbReference type="ARBA" id="ARBA00022763"/>
    </source>
</evidence>
<feature type="region of interest" description="Disordered" evidence="5">
    <location>
        <begin position="304"/>
        <end position="385"/>
    </location>
</feature>
<evidence type="ECO:0000256" key="3">
    <source>
        <dbReference type="ARBA" id="ARBA00023242"/>
    </source>
</evidence>
<comment type="subcellular location">
    <subcellularLocation>
        <location evidence="1">Nucleus</location>
    </subcellularLocation>
</comment>
<dbReference type="InterPro" id="IPR013882">
    <property type="entry name" value="Ctp1_C"/>
</dbReference>
<evidence type="ECO:0000313" key="8">
    <source>
        <dbReference type="Proteomes" id="UP001176521"/>
    </source>
</evidence>
<feature type="domain" description="DNA endonuclease activator Ctp1 C-terminal" evidence="6">
    <location>
        <begin position="655"/>
        <end position="693"/>
    </location>
</feature>
<accession>A0AAN6GBE3</accession>
<dbReference type="InterPro" id="IPR033316">
    <property type="entry name" value="RBBP8-like"/>
</dbReference>
<dbReference type="EMBL" id="JAPDMQ010000458">
    <property type="protein sequence ID" value="KAK0524286.1"/>
    <property type="molecule type" value="Genomic_DNA"/>
</dbReference>
<dbReference type="AlphaFoldDB" id="A0AAN6GBE3"/>
<feature type="compositionally biased region" description="Low complexity" evidence="5">
    <location>
        <begin position="579"/>
        <end position="593"/>
    </location>
</feature>
<name>A0AAN6GBE3_9BASI</name>
<proteinExistence type="predicted"/>
<gene>
    <name evidence="7" type="ORF">OC842_005877</name>
</gene>
<keyword evidence="2" id="KW-0227">DNA damage</keyword>
<feature type="region of interest" description="Disordered" evidence="5">
    <location>
        <begin position="185"/>
        <end position="287"/>
    </location>
</feature>
<keyword evidence="8" id="KW-1185">Reference proteome</keyword>
<dbReference type="GO" id="GO:0005634">
    <property type="term" value="C:nucleus"/>
    <property type="evidence" value="ECO:0007669"/>
    <property type="project" value="UniProtKB-SubCell"/>
</dbReference>
<sequence length="725" mass="77098">MTIGHAGTEERDVSIGTTTRPDRAPDHIVDALQLAVEQNRQQWLDVAAQLHHTIDAATKAIDTRMNAVVERIRDESRAATAEKAVATSQESSTRRTTDGVYPLKTMDINLSPDSQRSRSINAEVASGAKKDDPNYAELAARLAKAEQERDSIKEKYKREHKKHKTFKAWWEANVVAAAATPDINADPAATGADPAPTLQQAHTRREAETTQAGSPAKRRRIEAPGGPSIGATNDAIPGDALVAMSPHRSASTSPTKPATPLMRQQDPPAGSPSKPSGSGLPSSLANMHFSRDDKNMLRSLGLALPKSPIKRGSEMAPDRQPASETTHVNSTYAPQPTLQQQSRGRSTQREDAPSASRPPALDPPPMQRDATPASSAPASPSGDRVETQLDAELGWNTPSNAKASHALHTLVRAVRSRSASPAKDSSRSPRAGGGALPMPMTAASTSASVHTPFADPSREAGGPNAAPPSISPSMPVRSGLGLVSTSATASRAGHEARSAALVRYELDPAMNGGRAYEYEEVVRGREARRHLIAGDCLECKEWYERVGPTPSPPGPVYEPYTAFGKELKAAREERRAREAATGSASASVPSHAAPLRHSRCKHHGAAAVAAAAAAAASGAAGDLRQGGAGPEAEDGNGDDGVSACRPRRGSITVQLTDADRRQAHRQAISRHRNTAPVSLTPPGFWEIGFPSTQHVEELNEETEAMREARLARMAADPRYRPRQSR</sequence>
<comment type="caution">
    <text evidence="7">The sequence shown here is derived from an EMBL/GenBank/DDBJ whole genome shotgun (WGS) entry which is preliminary data.</text>
</comment>
<feature type="region of interest" description="Disordered" evidence="5">
    <location>
        <begin position="80"/>
        <end position="99"/>
    </location>
</feature>
<dbReference type="GO" id="GO:0010792">
    <property type="term" value="P:DNA double-strand break processing involved in repair via single-strand annealing"/>
    <property type="evidence" value="ECO:0007669"/>
    <property type="project" value="TreeGrafter"/>
</dbReference>
<evidence type="ECO:0000259" key="6">
    <source>
        <dbReference type="Pfam" id="PF08573"/>
    </source>
</evidence>
<feature type="region of interest" description="Disordered" evidence="5">
    <location>
        <begin position="1"/>
        <end position="24"/>
    </location>
</feature>
<feature type="compositionally biased region" description="Low complexity" evidence="5">
    <location>
        <begin position="372"/>
        <end position="381"/>
    </location>
</feature>
<feature type="region of interest" description="Disordered" evidence="5">
    <location>
        <begin position="414"/>
        <end position="478"/>
    </location>
</feature>
<feature type="domain" description="DNA endonuclease activator Ctp1 C-terminal" evidence="6">
    <location>
        <begin position="517"/>
        <end position="603"/>
    </location>
</feature>
<feature type="compositionally biased region" description="Polar residues" evidence="5">
    <location>
        <begin position="322"/>
        <end position="345"/>
    </location>
</feature>
<feature type="region of interest" description="Disordered" evidence="5">
    <location>
        <begin position="621"/>
        <end position="647"/>
    </location>
</feature>
<dbReference type="Pfam" id="PF08573">
    <property type="entry name" value="SAE2"/>
    <property type="match status" value="2"/>
</dbReference>
<organism evidence="7 8">
    <name type="scientific">Tilletia horrida</name>
    <dbReference type="NCBI Taxonomy" id="155126"/>
    <lineage>
        <taxon>Eukaryota</taxon>
        <taxon>Fungi</taxon>
        <taxon>Dikarya</taxon>
        <taxon>Basidiomycota</taxon>
        <taxon>Ustilaginomycotina</taxon>
        <taxon>Exobasidiomycetes</taxon>
        <taxon>Tilletiales</taxon>
        <taxon>Tilletiaceae</taxon>
        <taxon>Tilletia</taxon>
    </lineage>
</organism>
<reference evidence="7" key="1">
    <citation type="journal article" date="2023" name="PhytoFront">
        <title>Draft Genome Resources of Seven Strains of Tilletia horrida, Causal Agent of Kernel Smut of Rice.</title>
        <authorList>
            <person name="Khanal S."/>
            <person name="Antony Babu S."/>
            <person name="Zhou X.G."/>
        </authorList>
    </citation>
    <scope>NUCLEOTIDE SEQUENCE</scope>
    <source>
        <strain evidence="7">TX3</strain>
    </source>
</reference>
<evidence type="ECO:0000256" key="1">
    <source>
        <dbReference type="ARBA" id="ARBA00004123"/>
    </source>
</evidence>
<feature type="compositionally biased region" description="Low complexity" evidence="5">
    <location>
        <begin position="185"/>
        <end position="197"/>
    </location>
</feature>
<dbReference type="PANTHER" id="PTHR15107">
    <property type="entry name" value="RETINOBLASTOMA BINDING PROTEIN 8"/>
    <property type="match status" value="1"/>
</dbReference>
<feature type="coiled-coil region" evidence="4">
    <location>
        <begin position="135"/>
        <end position="162"/>
    </location>
</feature>
<dbReference type="Proteomes" id="UP001176521">
    <property type="component" value="Unassembled WGS sequence"/>
</dbReference>
<evidence type="ECO:0000313" key="7">
    <source>
        <dbReference type="EMBL" id="KAK0524286.1"/>
    </source>
</evidence>
<feature type="region of interest" description="Disordered" evidence="5">
    <location>
        <begin position="569"/>
        <end position="600"/>
    </location>
</feature>
<protein>
    <recommendedName>
        <fullName evidence="6">DNA endonuclease activator Ctp1 C-terminal domain-containing protein</fullName>
    </recommendedName>
</protein>
<keyword evidence="4" id="KW-0175">Coiled coil</keyword>
<feature type="compositionally biased region" description="Low complexity" evidence="5">
    <location>
        <begin position="267"/>
        <end position="285"/>
    </location>
</feature>